<dbReference type="EMBL" id="AP027728">
    <property type="protein sequence ID" value="BDZ40186.1"/>
    <property type="molecule type" value="Genomic_DNA"/>
</dbReference>
<organism evidence="7 8">
    <name type="scientific">Microbacterium suwonense</name>
    <dbReference type="NCBI Taxonomy" id="683047"/>
    <lineage>
        <taxon>Bacteria</taxon>
        <taxon>Bacillati</taxon>
        <taxon>Actinomycetota</taxon>
        <taxon>Actinomycetes</taxon>
        <taxon>Micrococcales</taxon>
        <taxon>Microbacteriaceae</taxon>
        <taxon>Microbacterium</taxon>
    </lineage>
</organism>
<dbReference type="Proteomes" id="UP001321543">
    <property type="component" value="Chromosome"/>
</dbReference>
<feature type="domain" description="HTH tetR-type" evidence="6">
    <location>
        <begin position="1"/>
        <end position="55"/>
    </location>
</feature>
<dbReference type="Pfam" id="PF00440">
    <property type="entry name" value="TetR_N"/>
    <property type="match status" value="1"/>
</dbReference>
<name>A0ABN6X9P0_9MICO</name>
<sequence>MLDHVVDVISADGMAGLSIRAVAARAGVAIGTVQHWFPTKQAMLLAAMDRVAQIAEQASDARLSQADPDDRVRAVAQLLVPADPASPVSRVWVAFAAYAVADAEVRARYEQLWARTHAGVVGLLAAAAPRAAASALDDAASELLALADGLTIAVLDEPSRMPPARAAAIIRRRVDALLAELGG</sequence>
<evidence type="ECO:0000256" key="1">
    <source>
        <dbReference type="ARBA" id="ARBA00022491"/>
    </source>
</evidence>
<keyword evidence="2" id="KW-0805">Transcription regulation</keyword>
<protein>
    <recommendedName>
        <fullName evidence="6">HTH tetR-type domain-containing protein</fullName>
    </recommendedName>
</protein>
<dbReference type="SUPFAM" id="SSF48498">
    <property type="entry name" value="Tetracyclin repressor-like, C-terminal domain"/>
    <property type="match status" value="1"/>
</dbReference>
<dbReference type="InterPro" id="IPR009057">
    <property type="entry name" value="Homeodomain-like_sf"/>
</dbReference>
<dbReference type="PROSITE" id="PS50977">
    <property type="entry name" value="HTH_TETR_2"/>
    <property type="match status" value="1"/>
</dbReference>
<evidence type="ECO:0000256" key="4">
    <source>
        <dbReference type="ARBA" id="ARBA00023163"/>
    </source>
</evidence>
<accession>A0ABN6X9P0</accession>
<dbReference type="Pfam" id="PF13977">
    <property type="entry name" value="TetR_C_6"/>
    <property type="match status" value="1"/>
</dbReference>
<keyword evidence="3 5" id="KW-0238">DNA-binding</keyword>
<dbReference type="PANTHER" id="PTHR30055:SF234">
    <property type="entry name" value="HTH-TYPE TRANSCRIPTIONAL REGULATOR BETI"/>
    <property type="match status" value="1"/>
</dbReference>
<evidence type="ECO:0000259" key="6">
    <source>
        <dbReference type="PROSITE" id="PS50977"/>
    </source>
</evidence>
<keyword evidence="4" id="KW-0804">Transcription</keyword>
<evidence type="ECO:0000256" key="2">
    <source>
        <dbReference type="ARBA" id="ARBA00023015"/>
    </source>
</evidence>
<dbReference type="PANTHER" id="PTHR30055">
    <property type="entry name" value="HTH-TYPE TRANSCRIPTIONAL REGULATOR RUTR"/>
    <property type="match status" value="1"/>
</dbReference>
<proteinExistence type="predicted"/>
<evidence type="ECO:0000313" key="8">
    <source>
        <dbReference type="Proteomes" id="UP001321543"/>
    </source>
</evidence>
<dbReference type="SUPFAM" id="SSF46689">
    <property type="entry name" value="Homeodomain-like"/>
    <property type="match status" value="1"/>
</dbReference>
<dbReference type="InterPro" id="IPR036271">
    <property type="entry name" value="Tet_transcr_reg_TetR-rel_C_sf"/>
</dbReference>
<dbReference type="Gene3D" id="1.10.357.10">
    <property type="entry name" value="Tetracycline Repressor, domain 2"/>
    <property type="match status" value="1"/>
</dbReference>
<evidence type="ECO:0000256" key="3">
    <source>
        <dbReference type="ARBA" id="ARBA00023125"/>
    </source>
</evidence>
<keyword evidence="8" id="KW-1185">Reference proteome</keyword>
<reference evidence="8" key="1">
    <citation type="journal article" date="2019" name="Int. J. Syst. Evol. Microbiol.">
        <title>The Global Catalogue of Microorganisms (GCM) 10K type strain sequencing project: providing services to taxonomists for standard genome sequencing and annotation.</title>
        <authorList>
            <consortium name="The Broad Institute Genomics Platform"/>
            <consortium name="The Broad Institute Genome Sequencing Center for Infectious Disease"/>
            <person name="Wu L."/>
            <person name="Ma J."/>
        </authorList>
    </citation>
    <scope>NUCLEOTIDE SEQUENCE [LARGE SCALE GENOMIC DNA]</scope>
    <source>
        <strain evidence="8">NBRC 106310</strain>
    </source>
</reference>
<dbReference type="InterPro" id="IPR050109">
    <property type="entry name" value="HTH-type_TetR-like_transc_reg"/>
</dbReference>
<gene>
    <name evidence="7" type="ORF">GCM10025863_28000</name>
</gene>
<dbReference type="InterPro" id="IPR001647">
    <property type="entry name" value="HTH_TetR"/>
</dbReference>
<keyword evidence="1" id="KW-0678">Repressor</keyword>
<evidence type="ECO:0000313" key="7">
    <source>
        <dbReference type="EMBL" id="BDZ40186.1"/>
    </source>
</evidence>
<feature type="DNA-binding region" description="H-T-H motif" evidence="5">
    <location>
        <begin position="18"/>
        <end position="37"/>
    </location>
</feature>
<evidence type="ECO:0000256" key="5">
    <source>
        <dbReference type="PROSITE-ProRule" id="PRU00335"/>
    </source>
</evidence>
<dbReference type="InterPro" id="IPR039538">
    <property type="entry name" value="BetI_C"/>
</dbReference>